<keyword evidence="3" id="KW-1185">Reference proteome</keyword>
<organism evidence="2 3">
    <name type="scientific">Microbacterium aurantiacum</name>
    <dbReference type="NCBI Taxonomy" id="162393"/>
    <lineage>
        <taxon>Bacteria</taxon>
        <taxon>Bacillati</taxon>
        <taxon>Actinomycetota</taxon>
        <taxon>Actinomycetes</taxon>
        <taxon>Micrococcales</taxon>
        <taxon>Microbacteriaceae</taxon>
        <taxon>Microbacterium</taxon>
    </lineage>
</organism>
<keyword evidence="1" id="KW-0472">Membrane</keyword>
<feature type="transmembrane region" description="Helical" evidence="1">
    <location>
        <begin position="39"/>
        <end position="56"/>
    </location>
</feature>
<feature type="transmembrane region" description="Helical" evidence="1">
    <location>
        <begin position="12"/>
        <end position="33"/>
    </location>
</feature>
<dbReference type="AlphaFoldDB" id="A0A0M9VLP6"/>
<gene>
    <name evidence="2" type="ORF">XI38_07520</name>
</gene>
<reference evidence="2" key="1">
    <citation type="submission" date="2015-04" db="EMBL/GenBank/DDBJ databases">
        <title>Complete genome sequence of Microbacterium chocolatum SIT 101, a bacterium enantioselectively hydrolyzing mesomeric diesters.</title>
        <authorList>
            <person name="Li X."/>
            <person name="Xu Y."/>
        </authorList>
    </citation>
    <scope>NUCLEOTIDE SEQUENCE [LARGE SCALE GENOMIC DNA]</scope>
    <source>
        <strain evidence="2">SIT 101</strain>
    </source>
</reference>
<evidence type="ECO:0000313" key="2">
    <source>
        <dbReference type="EMBL" id="KOS11105.1"/>
    </source>
</evidence>
<evidence type="ECO:0000256" key="1">
    <source>
        <dbReference type="SAM" id="Phobius"/>
    </source>
</evidence>
<protein>
    <submittedName>
        <fullName evidence="2">Uncharacterized protein</fullName>
    </submittedName>
</protein>
<evidence type="ECO:0000313" key="3">
    <source>
        <dbReference type="Proteomes" id="UP000037737"/>
    </source>
</evidence>
<dbReference type="PATRIC" id="fig|84292.3.peg.1533"/>
<proteinExistence type="predicted"/>
<dbReference type="EMBL" id="LAVO01000006">
    <property type="protein sequence ID" value="KOS11105.1"/>
    <property type="molecule type" value="Genomic_DNA"/>
</dbReference>
<comment type="caution">
    <text evidence="2">The sequence shown here is derived from an EMBL/GenBank/DDBJ whole genome shotgun (WGS) entry which is preliminary data.</text>
</comment>
<accession>A0A0M9VLP6</accession>
<dbReference type="KEGG" id="mcw:A8L33_07640"/>
<keyword evidence="1" id="KW-0812">Transmembrane</keyword>
<sequence length="67" mass="6851">MTNDHVTGPPRWVTVVVWGIALSLAAVGIVLAIVTSSLWPLLAFAGLAIPMLPIGGRRFGASAAGRG</sequence>
<keyword evidence="1" id="KW-1133">Transmembrane helix</keyword>
<dbReference type="Proteomes" id="UP000037737">
    <property type="component" value="Unassembled WGS sequence"/>
</dbReference>
<name>A0A0M9VLP6_9MICO</name>